<feature type="active site" description="Proton donor" evidence="3">
    <location>
        <position position="1069"/>
    </location>
</feature>
<feature type="compositionally biased region" description="Low complexity" evidence="6">
    <location>
        <begin position="802"/>
        <end position="821"/>
    </location>
</feature>
<accession>A0A2K3D7N5</accession>
<evidence type="ECO:0000256" key="4">
    <source>
        <dbReference type="PIRSR" id="PIRSR623088-2"/>
    </source>
</evidence>
<dbReference type="KEGG" id="cre:CHLRE_11g467673v5"/>
<dbReference type="InParanoid" id="A0A2K3D7N5"/>
<keyword evidence="2" id="KW-0378">Hydrolase</keyword>
<dbReference type="Gramene" id="PNW76535">
    <property type="protein sequence ID" value="PNW76535"/>
    <property type="gene ID" value="CHLRE_11g467673v5"/>
</dbReference>
<feature type="region of interest" description="Disordered" evidence="6">
    <location>
        <begin position="895"/>
        <end position="937"/>
    </location>
</feature>
<dbReference type="GO" id="GO:0046872">
    <property type="term" value="F:metal ion binding"/>
    <property type="evidence" value="ECO:0007669"/>
    <property type="project" value="UniProtKB-KW"/>
</dbReference>
<feature type="compositionally biased region" description="Low complexity" evidence="6">
    <location>
        <begin position="1239"/>
        <end position="1249"/>
    </location>
</feature>
<evidence type="ECO:0000313" key="10">
    <source>
        <dbReference type="Proteomes" id="UP000006906"/>
    </source>
</evidence>
<name>A0A2K3D7N5_CHLRE</name>
<feature type="region of interest" description="Disordered" evidence="6">
    <location>
        <begin position="584"/>
        <end position="608"/>
    </location>
</feature>
<feature type="transmembrane region" description="Helical" evidence="7">
    <location>
        <begin position="338"/>
        <end position="362"/>
    </location>
</feature>
<feature type="region of interest" description="Disordered" evidence="6">
    <location>
        <begin position="727"/>
        <end position="821"/>
    </location>
</feature>
<feature type="compositionally biased region" description="Low complexity" evidence="6">
    <location>
        <begin position="588"/>
        <end position="601"/>
    </location>
</feature>
<keyword evidence="7" id="KW-0472">Membrane</keyword>
<evidence type="ECO:0000256" key="7">
    <source>
        <dbReference type="SAM" id="Phobius"/>
    </source>
</evidence>
<feature type="region of interest" description="Disordered" evidence="6">
    <location>
        <begin position="467"/>
        <end position="534"/>
    </location>
</feature>
<dbReference type="STRING" id="3055.A0A2K3D7N5"/>
<dbReference type="OrthoDB" id="546632at2759"/>
<feature type="binding site" evidence="4">
    <location>
        <position position="1111"/>
    </location>
    <ligand>
        <name>AMP</name>
        <dbReference type="ChEBI" id="CHEBI:456215"/>
    </ligand>
</feature>
<dbReference type="InterPro" id="IPR036971">
    <property type="entry name" value="PDEase_catalytic_dom_sf"/>
</dbReference>
<dbReference type="PRINTS" id="PR00387">
    <property type="entry name" value="PDIESTERASE1"/>
</dbReference>
<feature type="compositionally biased region" description="Basic and acidic residues" evidence="6">
    <location>
        <begin position="905"/>
        <end position="918"/>
    </location>
</feature>
<dbReference type="GO" id="GO:0141162">
    <property type="term" value="P:negative regulation of cAMP/PKA signal transduction"/>
    <property type="evidence" value="ECO:0000318"/>
    <property type="project" value="GO_Central"/>
</dbReference>
<feature type="binding site" evidence="4">
    <location>
        <position position="1322"/>
    </location>
    <ligand>
        <name>AMP</name>
        <dbReference type="ChEBI" id="CHEBI:456215"/>
    </ligand>
</feature>
<dbReference type="SMART" id="SM00471">
    <property type="entry name" value="HDc"/>
    <property type="match status" value="1"/>
</dbReference>
<feature type="binding site" evidence="4">
    <location>
        <begin position="1069"/>
        <end position="1073"/>
    </location>
    <ligand>
        <name>AMP</name>
        <dbReference type="ChEBI" id="CHEBI:456215"/>
    </ligand>
</feature>
<dbReference type="Proteomes" id="UP000006906">
    <property type="component" value="Chromosome 11"/>
</dbReference>
<feature type="region of interest" description="Disordered" evidence="6">
    <location>
        <begin position="613"/>
        <end position="632"/>
    </location>
</feature>
<evidence type="ECO:0000313" key="9">
    <source>
        <dbReference type="EMBL" id="PNW76535.1"/>
    </source>
</evidence>
<dbReference type="GO" id="GO:0004115">
    <property type="term" value="F:3',5'-cyclic-AMP phosphodiesterase activity"/>
    <property type="evidence" value="ECO:0000318"/>
    <property type="project" value="GO_Central"/>
</dbReference>
<dbReference type="PROSITE" id="PS51845">
    <property type="entry name" value="PDEASE_I_2"/>
    <property type="match status" value="1"/>
</dbReference>
<dbReference type="GeneID" id="5724345"/>
<evidence type="ECO:0000256" key="3">
    <source>
        <dbReference type="PIRSR" id="PIRSR623088-1"/>
    </source>
</evidence>
<dbReference type="GO" id="GO:0047555">
    <property type="term" value="F:3',5'-cyclic-GMP phosphodiesterase activity"/>
    <property type="evidence" value="ECO:0000318"/>
    <property type="project" value="GO_Central"/>
</dbReference>
<dbReference type="Gene3D" id="1.10.1300.10">
    <property type="entry name" value="3'5'-cyclic nucleotide phosphodiesterase, catalytic domain"/>
    <property type="match status" value="1"/>
</dbReference>
<feature type="compositionally biased region" description="Basic residues" evidence="6">
    <location>
        <begin position="921"/>
        <end position="930"/>
    </location>
</feature>
<feature type="transmembrane region" description="Helical" evidence="7">
    <location>
        <begin position="38"/>
        <end position="61"/>
    </location>
</feature>
<feature type="compositionally biased region" description="Gly residues" evidence="6">
    <location>
        <begin position="513"/>
        <end position="533"/>
    </location>
</feature>
<keyword evidence="7" id="KW-0812">Transmembrane</keyword>
<dbReference type="Pfam" id="PF00233">
    <property type="entry name" value="PDEase_I"/>
    <property type="match status" value="2"/>
</dbReference>
<reference evidence="9 10" key="1">
    <citation type="journal article" date="2007" name="Science">
        <title>The Chlamydomonas genome reveals the evolution of key animal and plant functions.</title>
        <authorList>
            <person name="Merchant S.S."/>
            <person name="Prochnik S.E."/>
            <person name="Vallon O."/>
            <person name="Harris E.H."/>
            <person name="Karpowicz S.J."/>
            <person name="Witman G.B."/>
            <person name="Terry A."/>
            <person name="Salamov A."/>
            <person name="Fritz-Laylin L.K."/>
            <person name="Marechal-Drouard L."/>
            <person name="Marshall W.F."/>
            <person name="Qu L.H."/>
            <person name="Nelson D.R."/>
            <person name="Sanderfoot A.A."/>
            <person name="Spalding M.H."/>
            <person name="Kapitonov V.V."/>
            <person name="Ren Q."/>
            <person name="Ferris P."/>
            <person name="Lindquist E."/>
            <person name="Shapiro H."/>
            <person name="Lucas S.M."/>
            <person name="Grimwood J."/>
            <person name="Schmutz J."/>
            <person name="Cardol P."/>
            <person name="Cerutti H."/>
            <person name="Chanfreau G."/>
            <person name="Chen C.L."/>
            <person name="Cognat V."/>
            <person name="Croft M.T."/>
            <person name="Dent R."/>
            <person name="Dutcher S."/>
            <person name="Fernandez E."/>
            <person name="Fukuzawa H."/>
            <person name="Gonzalez-Ballester D."/>
            <person name="Gonzalez-Halphen D."/>
            <person name="Hallmann A."/>
            <person name="Hanikenne M."/>
            <person name="Hippler M."/>
            <person name="Inwood W."/>
            <person name="Jabbari K."/>
            <person name="Kalanon M."/>
            <person name="Kuras R."/>
            <person name="Lefebvre P.A."/>
            <person name="Lemaire S.D."/>
            <person name="Lobanov A.V."/>
            <person name="Lohr M."/>
            <person name="Manuell A."/>
            <person name="Meier I."/>
            <person name="Mets L."/>
            <person name="Mittag M."/>
            <person name="Mittelmeier T."/>
            <person name="Moroney J.V."/>
            <person name="Moseley J."/>
            <person name="Napoli C."/>
            <person name="Nedelcu A.M."/>
            <person name="Niyogi K."/>
            <person name="Novoselov S.V."/>
            <person name="Paulsen I.T."/>
            <person name="Pazour G."/>
            <person name="Purton S."/>
            <person name="Ral J.P."/>
            <person name="Riano-Pachon D.M."/>
            <person name="Riekhof W."/>
            <person name="Rymarquis L."/>
            <person name="Schroda M."/>
            <person name="Stern D."/>
            <person name="Umen J."/>
            <person name="Willows R."/>
            <person name="Wilson N."/>
            <person name="Zimmer S.L."/>
            <person name="Allmer J."/>
            <person name="Balk J."/>
            <person name="Bisova K."/>
            <person name="Chen C.J."/>
            <person name="Elias M."/>
            <person name="Gendler K."/>
            <person name="Hauser C."/>
            <person name="Lamb M.R."/>
            <person name="Ledford H."/>
            <person name="Long J.C."/>
            <person name="Minagawa J."/>
            <person name="Page M.D."/>
            <person name="Pan J."/>
            <person name="Pootakham W."/>
            <person name="Roje S."/>
            <person name="Rose A."/>
            <person name="Stahlberg E."/>
            <person name="Terauchi A.M."/>
            <person name="Yang P."/>
            <person name="Ball S."/>
            <person name="Bowler C."/>
            <person name="Dieckmann C.L."/>
            <person name="Gladyshev V.N."/>
            <person name="Green P."/>
            <person name="Jorgensen R."/>
            <person name="Mayfield S."/>
            <person name="Mueller-Roeber B."/>
            <person name="Rajamani S."/>
            <person name="Sayre R.T."/>
            <person name="Brokstein P."/>
            <person name="Dubchak I."/>
            <person name="Goodstein D."/>
            <person name="Hornick L."/>
            <person name="Huang Y.W."/>
            <person name="Jhaveri J."/>
            <person name="Luo Y."/>
            <person name="Martinez D."/>
            <person name="Ngau W.C."/>
            <person name="Otillar B."/>
            <person name="Poliakov A."/>
            <person name="Porter A."/>
            <person name="Szajkowski L."/>
            <person name="Werner G."/>
            <person name="Zhou K."/>
            <person name="Grigoriev I.V."/>
            <person name="Rokhsar D.S."/>
            <person name="Grossman A.R."/>
        </authorList>
    </citation>
    <scope>NUCLEOTIDE SEQUENCE [LARGE SCALE GENOMIC DNA]</scope>
    <source>
        <strain evidence="10">CC-503</strain>
    </source>
</reference>
<feature type="region of interest" description="Disordered" evidence="6">
    <location>
        <begin position="1208"/>
        <end position="1309"/>
    </location>
</feature>
<dbReference type="SUPFAM" id="SSF109604">
    <property type="entry name" value="HD-domain/PDEase-like"/>
    <property type="match status" value="1"/>
</dbReference>
<evidence type="ECO:0000259" key="8">
    <source>
        <dbReference type="PROSITE" id="PS51845"/>
    </source>
</evidence>
<feature type="binding site" evidence="5">
    <location>
        <position position="1111"/>
    </location>
    <ligand>
        <name>Zn(2+)</name>
        <dbReference type="ChEBI" id="CHEBI:29105"/>
        <label>2</label>
    </ligand>
</feature>
<feature type="binding site" evidence="5">
    <location>
        <position position="1322"/>
    </location>
    <ligand>
        <name>Zn(2+)</name>
        <dbReference type="ChEBI" id="CHEBI:29105"/>
        <label>1</label>
    </ligand>
</feature>
<dbReference type="InterPro" id="IPR003607">
    <property type="entry name" value="HD/PDEase_dom"/>
</dbReference>
<dbReference type="ExpressionAtlas" id="A0A2K3D7N5">
    <property type="expression patterns" value="baseline and differential"/>
</dbReference>
<organism evidence="9 10">
    <name type="scientific">Chlamydomonas reinhardtii</name>
    <name type="common">Chlamydomonas smithii</name>
    <dbReference type="NCBI Taxonomy" id="3055"/>
    <lineage>
        <taxon>Eukaryota</taxon>
        <taxon>Viridiplantae</taxon>
        <taxon>Chlorophyta</taxon>
        <taxon>core chlorophytes</taxon>
        <taxon>Chlorophyceae</taxon>
        <taxon>CS clade</taxon>
        <taxon>Chlamydomonadales</taxon>
        <taxon>Chlamydomonadaceae</taxon>
        <taxon>Chlamydomonas</taxon>
    </lineage>
</organism>
<proteinExistence type="predicted"/>
<evidence type="ECO:0000256" key="1">
    <source>
        <dbReference type="ARBA" id="ARBA00022723"/>
    </source>
</evidence>
<dbReference type="PANTHER" id="PTHR11347">
    <property type="entry name" value="CYCLIC NUCLEOTIDE PHOSPHODIESTERASE"/>
    <property type="match status" value="1"/>
</dbReference>
<sequence>MASASPAWKAAGQRCSTFATCIRDRLRAFNTIARSSPWIILGVPFLTFLVLAAAGIIAVALSARGAAQHSRDEALSLARAAASQYGQQLAFASSAVEVLAAVVSANPSYDRASSRFNTTAPALLDTAPTGSISSLHVLPSGRLRLVYPTTEAVSDMLGFDALADTGPAMGDTYSEDLAFVGPLPPMPGREAEGPLLLVRRAIFVPLPADLSNNFGRPDLPNPSCGDLCAYNQTRGTVFWGLVVCEVLVRALDSSSAAASQQSHPQPLLPTALATPAVSALRALGGVGYAYRLTAGNGVVVTASGDEAPREPVTASLALPGSEWQLQVWHQSGSWKPGWFGGALAAAILLAAAAALLLCRMLVSRRRHAMLLEALLPRDLLKELSATHAETMGRAGPLDAAASPAGLLLELLGSLLAGSPPDLRQVVLLRSLVLRQADWYHPLGVAQAIKGAHLESDVARALMRQLGTGSGTDSVSSRPDFWKTDDEGVDVNDGDGGYDGVESDPMERRQRGSAAGGGRAGGGWQGAGGGGVGGVDSDAVDPAQQQQEQLGTLRGALAFVLSPAAQALPLPLAAASRAGPLHLGSNSDRAAAATGGAASSSTGRRRRRRSSLLGLQAGGGGSAGPGMTPLQQPSAPLMSAAAMQAISAADIDAVTLDLASAAVELLETTEDLELAASGALRSYPVLMPPVGPLGLQQHPSQPQQLQSQAALLLQSCDSMSFAGLVLHRTDSSQQQQQARRGGLGSGWRPKPAASAPHSAASNSGSPRAQPALPRQPQQQPQQAQQARRAQTPTYPSLLPLPPAAAAQSPVPSGAAAGPAASAGSRLLHSLQQHRVARQPQQDAPQHASATIAGGDTAHLTATSAGRAAAAQDAAAPAADGGGSDRACQGGVDAACEAHRRPQQHAGHSDLRAGEEDGSNHSRAARRSSNRRHGSEATAAAAMRRFTAREEGEEEVEAAAMDGLLEEGEATRCTAGVHRTAASSRAVAGGAIVPPPAALLDQVEVLLAGSGEWQYDTWALAEASGGHALSVMGFYLMQREGLVAAFRIQPVKLARLLRALEDGYPADNPYHNATHAADVLRTLSVLLRGARLTAHYAHGLGLLASYFAAIIHDHGHPGLTGDFLVATSHPLALRYNDRSPLESHHAASAFTLLAERPDLDAFAELPKEQRTAFRKQVVDMVLATDMKQHFSLLTQFTALHKARKVGLNGDGGGHGANGKGLTPPATTAGGGGTTSNDSSTQRQQQQQGPQQMLRSPAAATRAGGAITSAASNVAPAADPPAASKSSSSLQQQASQPQASLEPAPSPQDDAERSLTLQIALKAADIGHLAAALPVHCRWLGVLEEEFFRQGDKEKALGIPISPLFDRAKQGVSKSQVGFFDFVALPLVRALTDGFPGASPLAACFERNYTHWKTVEAEAAAQQAAAQQAPVQQPRQRGE</sequence>
<keyword evidence="1 5" id="KW-0479">Metal-binding</keyword>
<evidence type="ECO:0000256" key="2">
    <source>
        <dbReference type="ARBA" id="ARBA00022801"/>
    </source>
</evidence>
<feature type="binding site" evidence="5">
    <location>
        <position position="1073"/>
    </location>
    <ligand>
        <name>Zn(2+)</name>
        <dbReference type="ChEBI" id="CHEBI:29105"/>
        <label>1</label>
    </ligand>
</feature>
<feature type="compositionally biased region" description="Low complexity" evidence="6">
    <location>
        <begin position="748"/>
        <end position="789"/>
    </location>
</feature>
<evidence type="ECO:0000256" key="5">
    <source>
        <dbReference type="PIRSR" id="PIRSR623088-3"/>
    </source>
</evidence>
<dbReference type="InterPro" id="IPR002073">
    <property type="entry name" value="PDEase_catalytic_dom"/>
</dbReference>
<dbReference type="EMBL" id="CM008972">
    <property type="protein sequence ID" value="PNW76535.1"/>
    <property type="molecule type" value="Genomic_DNA"/>
</dbReference>
<feature type="binding site" evidence="5">
    <location>
        <position position="1110"/>
    </location>
    <ligand>
        <name>Zn(2+)</name>
        <dbReference type="ChEBI" id="CHEBI:29105"/>
        <label>1</label>
    </ligand>
</feature>
<dbReference type="RefSeq" id="XP_042919422.1">
    <property type="nucleotide sequence ID" value="XM_043067425.1"/>
</dbReference>
<feature type="binding site" evidence="4">
    <location>
        <position position="1373"/>
    </location>
    <ligand>
        <name>AMP</name>
        <dbReference type="ChEBI" id="CHEBI:456215"/>
    </ligand>
</feature>
<keyword evidence="7" id="KW-1133">Transmembrane helix</keyword>
<feature type="compositionally biased region" description="Low complexity" evidence="6">
    <location>
        <begin position="1266"/>
        <end position="1300"/>
    </location>
</feature>
<gene>
    <name evidence="9" type="ORF">CHLRE_11g467673v5</name>
</gene>
<feature type="domain" description="PDEase" evidence="8">
    <location>
        <begin position="993"/>
        <end position="1416"/>
    </location>
</feature>
<dbReference type="CDD" id="cd00077">
    <property type="entry name" value="HDc"/>
    <property type="match status" value="1"/>
</dbReference>
<evidence type="ECO:0000256" key="6">
    <source>
        <dbReference type="SAM" id="MobiDB-lite"/>
    </source>
</evidence>
<keyword evidence="10" id="KW-1185">Reference proteome</keyword>
<feature type="binding site" evidence="5">
    <location>
        <position position="1111"/>
    </location>
    <ligand>
        <name>Zn(2+)</name>
        <dbReference type="ChEBI" id="CHEBI:29105"/>
        <label>1</label>
    </ligand>
</feature>
<dbReference type="InterPro" id="IPR023088">
    <property type="entry name" value="PDEase"/>
</dbReference>
<protein>
    <recommendedName>
        <fullName evidence="8">PDEase domain-containing protein</fullName>
    </recommendedName>
</protein>
<dbReference type="GO" id="GO:0007165">
    <property type="term" value="P:signal transduction"/>
    <property type="evidence" value="ECO:0007669"/>
    <property type="project" value="InterPro"/>
</dbReference>